<dbReference type="PANTHER" id="PTHR14097:SF8">
    <property type="entry name" value="NAD(P)-BINDING DOMAIN-CONTAINING PROTEIN"/>
    <property type="match status" value="1"/>
</dbReference>
<dbReference type="AlphaFoldDB" id="A0A4Q1D8K6"/>
<dbReference type="SUPFAM" id="SSF51735">
    <property type="entry name" value="NAD(P)-binding Rossmann-fold domains"/>
    <property type="match status" value="1"/>
</dbReference>
<dbReference type="GO" id="GO:0016020">
    <property type="term" value="C:membrane"/>
    <property type="evidence" value="ECO:0007669"/>
    <property type="project" value="UniProtKB-SubCell"/>
</dbReference>
<protein>
    <submittedName>
        <fullName evidence="3">Epimerase</fullName>
    </submittedName>
</protein>
<evidence type="ECO:0000313" key="4">
    <source>
        <dbReference type="Proteomes" id="UP000290545"/>
    </source>
</evidence>
<evidence type="ECO:0000256" key="1">
    <source>
        <dbReference type="ARBA" id="ARBA00004370"/>
    </source>
</evidence>
<comment type="subcellular location">
    <subcellularLocation>
        <location evidence="1">Membrane</location>
    </subcellularLocation>
</comment>
<dbReference type="RefSeq" id="WP_129001430.1">
    <property type="nucleotide sequence ID" value="NZ_SDHZ01000001.1"/>
</dbReference>
<organism evidence="3 4">
    <name type="scientific">Filimonas effusa</name>
    <dbReference type="NCBI Taxonomy" id="2508721"/>
    <lineage>
        <taxon>Bacteria</taxon>
        <taxon>Pseudomonadati</taxon>
        <taxon>Bacteroidota</taxon>
        <taxon>Chitinophagia</taxon>
        <taxon>Chitinophagales</taxon>
        <taxon>Chitinophagaceae</taxon>
        <taxon>Filimonas</taxon>
    </lineage>
</organism>
<sequence>MNIRAIITGATGMVGEGVLMECLQNPDVESVLIINRKASGFSHPKLHEIVHRDFFDLEPIAAQLSGYNACYFCLGISSLGISQEEYKRTTFDLTMNFARLLAKYNPDMTFCYVSGAGTDSSEKGRIAWARIKGATENALAELFPAAYMFRPGFMKPTEGQKNIKSFFRWIAWMYPLGRKLFPGGFCTLKEVGLAMINVVNKGYPRRIIEVKDIVALAEGKIR</sequence>
<dbReference type="EMBL" id="SDHZ01000001">
    <property type="protein sequence ID" value="RXK85677.1"/>
    <property type="molecule type" value="Genomic_DNA"/>
</dbReference>
<name>A0A4Q1D8K6_9BACT</name>
<gene>
    <name evidence="3" type="ORF">ESB13_02355</name>
</gene>
<comment type="caution">
    <text evidence="3">The sequence shown here is derived from an EMBL/GenBank/DDBJ whole genome shotgun (WGS) entry which is preliminary data.</text>
</comment>
<dbReference type="OrthoDB" id="9798632at2"/>
<dbReference type="Gene3D" id="3.40.50.720">
    <property type="entry name" value="NAD(P)-binding Rossmann-like Domain"/>
    <property type="match status" value="1"/>
</dbReference>
<evidence type="ECO:0000259" key="2">
    <source>
        <dbReference type="Pfam" id="PF01370"/>
    </source>
</evidence>
<proteinExistence type="predicted"/>
<reference evidence="3 4" key="1">
    <citation type="submission" date="2019-01" db="EMBL/GenBank/DDBJ databases">
        <title>Filimonas sp. strain TTM-71.</title>
        <authorList>
            <person name="Chen W.-M."/>
        </authorList>
    </citation>
    <scope>NUCLEOTIDE SEQUENCE [LARGE SCALE GENOMIC DNA]</scope>
    <source>
        <strain evidence="3 4">TTM-71</strain>
    </source>
</reference>
<keyword evidence="4" id="KW-1185">Reference proteome</keyword>
<dbReference type="PANTHER" id="PTHR14097">
    <property type="entry name" value="OXIDOREDUCTASE HTATIP2"/>
    <property type="match status" value="1"/>
</dbReference>
<dbReference type="InterPro" id="IPR036291">
    <property type="entry name" value="NAD(P)-bd_dom_sf"/>
</dbReference>
<feature type="domain" description="NAD-dependent epimerase/dehydratase" evidence="2">
    <location>
        <begin position="6"/>
        <end position="115"/>
    </location>
</feature>
<dbReference type="InterPro" id="IPR001509">
    <property type="entry name" value="Epimerase_deHydtase"/>
</dbReference>
<accession>A0A4Q1D8K6</accession>
<evidence type="ECO:0000313" key="3">
    <source>
        <dbReference type="EMBL" id="RXK85677.1"/>
    </source>
</evidence>
<dbReference type="Proteomes" id="UP000290545">
    <property type="component" value="Unassembled WGS sequence"/>
</dbReference>
<dbReference type="Pfam" id="PF01370">
    <property type="entry name" value="Epimerase"/>
    <property type="match status" value="1"/>
</dbReference>